<dbReference type="EMBL" id="MKKU01000606">
    <property type="protein sequence ID" value="RNF06247.1"/>
    <property type="molecule type" value="Genomic_DNA"/>
</dbReference>
<organism evidence="2 3">
    <name type="scientific">Trypanosoma conorhini</name>
    <dbReference type="NCBI Taxonomy" id="83891"/>
    <lineage>
        <taxon>Eukaryota</taxon>
        <taxon>Discoba</taxon>
        <taxon>Euglenozoa</taxon>
        <taxon>Kinetoplastea</taxon>
        <taxon>Metakinetoplastina</taxon>
        <taxon>Trypanosomatida</taxon>
        <taxon>Trypanosomatidae</taxon>
        <taxon>Trypanosoma</taxon>
    </lineage>
</organism>
<reference evidence="2 3" key="1">
    <citation type="journal article" date="2018" name="BMC Genomics">
        <title>Genomic comparison of Trypanosoma conorhini and Trypanosoma rangeli to Trypanosoma cruzi strains of high and low virulence.</title>
        <authorList>
            <person name="Bradwell K.R."/>
            <person name="Koparde V.N."/>
            <person name="Matveyev A.V."/>
            <person name="Serrano M.G."/>
            <person name="Alves J.M."/>
            <person name="Parikh H."/>
            <person name="Huang B."/>
            <person name="Lee V."/>
            <person name="Espinosa-Alvarez O."/>
            <person name="Ortiz P.A."/>
            <person name="Costa-Martins A.G."/>
            <person name="Teixeira M.M."/>
            <person name="Buck G.A."/>
        </authorList>
    </citation>
    <scope>NUCLEOTIDE SEQUENCE [LARGE SCALE GENOMIC DNA]</scope>
    <source>
        <strain evidence="2 3">025E</strain>
    </source>
</reference>
<gene>
    <name evidence="2" type="ORF">Tco025E_07620</name>
</gene>
<feature type="region of interest" description="Disordered" evidence="1">
    <location>
        <begin position="49"/>
        <end position="71"/>
    </location>
</feature>
<comment type="caution">
    <text evidence="2">The sequence shown here is derived from an EMBL/GenBank/DDBJ whole genome shotgun (WGS) entry which is preliminary data.</text>
</comment>
<dbReference type="GeneID" id="40321231"/>
<protein>
    <recommendedName>
        <fullName evidence="4">Methyltransferase</fullName>
    </recommendedName>
</protein>
<evidence type="ECO:0000256" key="1">
    <source>
        <dbReference type="SAM" id="MobiDB-lite"/>
    </source>
</evidence>
<accession>A0A422NL80</accession>
<evidence type="ECO:0000313" key="2">
    <source>
        <dbReference type="EMBL" id="RNF06247.1"/>
    </source>
</evidence>
<name>A0A422NL80_9TRYP</name>
<dbReference type="OrthoDB" id="243841at2759"/>
<keyword evidence="3" id="KW-1185">Reference proteome</keyword>
<dbReference type="Proteomes" id="UP000284403">
    <property type="component" value="Unassembled WGS sequence"/>
</dbReference>
<sequence length="380" mass="41947">MEEGFRHGHGLKRVLRHLQERHCWLAKDAHVFFLAGDWRHDVIRWVTQQQQQKDRRGGRPVAPQGFKAQAPRNWAQLSDALTSKRQFLERTVSAPQGGARSTNLFCVFGAEEQGIPLRRSEAGVGDVAALPFTVAEAASCIRHQRHELSGGNSVELSTCVRAAGQALTGDNVGGHASLHELRSTFLPRQAVDLLAVDLLGAAAVGTAPAQSFMAIQTRESLVNAMALGAHLLRPSGALLLRFPLSVRLQDKRVTASVRQYMRWSFQSSACEVDGDHLYCVGCRHTTEHPITAGARTPVPGLAQRSVPRPRRWNPRKGTDRGFFAALMPSFTDAPLVKEPLRRAIEEEARASRKVEEEADILLRVSLGMVERGAHHSKRDD</sequence>
<dbReference type="AlphaFoldDB" id="A0A422NL80"/>
<feature type="region of interest" description="Disordered" evidence="1">
    <location>
        <begin position="294"/>
        <end position="314"/>
    </location>
</feature>
<dbReference type="RefSeq" id="XP_029225414.1">
    <property type="nucleotide sequence ID" value="XM_029374483.1"/>
</dbReference>
<proteinExistence type="predicted"/>
<evidence type="ECO:0008006" key="4">
    <source>
        <dbReference type="Google" id="ProtNLM"/>
    </source>
</evidence>
<evidence type="ECO:0000313" key="3">
    <source>
        <dbReference type="Proteomes" id="UP000284403"/>
    </source>
</evidence>